<feature type="signal peptide" evidence="1">
    <location>
        <begin position="1"/>
        <end position="26"/>
    </location>
</feature>
<name>A0A1M7HNX2_9GAMM</name>
<evidence type="ECO:0000256" key="1">
    <source>
        <dbReference type="SAM" id="SignalP"/>
    </source>
</evidence>
<dbReference type="SUPFAM" id="SSF53850">
    <property type="entry name" value="Periplasmic binding protein-like II"/>
    <property type="match status" value="1"/>
</dbReference>
<keyword evidence="1" id="KW-0732">Signal</keyword>
<dbReference type="Gene3D" id="3.40.190.100">
    <property type="entry name" value="Glycine betaine-binding periplasmic protein, domain 2"/>
    <property type="match status" value="1"/>
</dbReference>
<feature type="domain" description="ABC-type glycine betaine transport system substrate-binding" evidence="2">
    <location>
        <begin position="32"/>
        <end position="286"/>
    </location>
</feature>
<gene>
    <name evidence="3" type="ORF">SAMN05878437_2234</name>
</gene>
<dbReference type="RefSeq" id="WP_079553665.1">
    <property type="nucleotide sequence ID" value="NZ_LT670847.1"/>
</dbReference>
<dbReference type="FunCoup" id="A0A1M7HNX2">
    <property type="interactions" value="78"/>
</dbReference>
<dbReference type="STRING" id="29571.SAMN05878437_2234"/>
<dbReference type="EMBL" id="LT670847">
    <property type="protein sequence ID" value="SHM29817.1"/>
    <property type="molecule type" value="Genomic_DNA"/>
</dbReference>
<reference evidence="3 4" key="1">
    <citation type="submission" date="2016-11" db="EMBL/GenBank/DDBJ databases">
        <authorList>
            <person name="Jaros S."/>
            <person name="Januszkiewicz K."/>
            <person name="Wedrychowicz H."/>
        </authorList>
    </citation>
    <scope>NUCLEOTIDE SEQUENCE [LARGE SCALE GENOMIC DNA]</scope>
    <source>
        <strain evidence="3 4">ACAM 12</strain>
    </source>
</reference>
<keyword evidence="4" id="KW-1185">Reference proteome</keyword>
<sequence>MNTKTQRTATTLFLITGLILAGSALAADRDDRLRLVVPPWPGVTVKSEILAQLVEPLGYTTEKQQLSSTVGYSTLQNGDSDAFLAGWVPAQQESYDAAMESGTVVDLGNNVNGARMGFAVPGYVAEAGITSAEQLADPKVAERFKRRVYSIENGSTVTDMLNDAIDADVYSLGDWEGKPSSTPGMLSEVEGAAREERWIIFYGWTPHWMMPEYNTVILDDPEGVYGDDNGSSDVKTIVVKDYAEANPNLLQLLDQFVLSADEQSEFIRAYGLEAGDLETVAHDWLASHPERIATFLEGVTTRTGENDALAAVKESL</sequence>
<dbReference type="GO" id="GO:0022857">
    <property type="term" value="F:transmembrane transporter activity"/>
    <property type="evidence" value="ECO:0007669"/>
    <property type="project" value="InterPro"/>
</dbReference>
<dbReference type="AlphaFoldDB" id="A0A1M7HNX2"/>
<feature type="chain" id="PRO_5013042664" evidence="1">
    <location>
        <begin position="27"/>
        <end position="316"/>
    </location>
</feature>
<evidence type="ECO:0000313" key="3">
    <source>
        <dbReference type="EMBL" id="SHM29817.1"/>
    </source>
</evidence>
<dbReference type="Gene3D" id="3.40.190.10">
    <property type="entry name" value="Periplasmic binding protein-like II"/>
    <property type="match status" value="1"/>
</dbReference>
<evidence type="ECO:0000313" key="4">
    <source>
        <dbReference type="Proteomes" id="UP000190911"/>
    </source>
</evidence>
<dbReference type="GO" id="GO:0043190">
    <property type="term" value="C:ATP-binding cassette (ABC) transporter complex"/>
    <property type="evidence" value="ECO:0007669"/>
    <property type="project" value="InterPro"/>
</dbReference>
<dbReference type="InterPro" id="IPR007210">
    <property type="entry name" value="ABC_Gly_betaine_transp_sub-bd"/>
</dbReference>
<dbReference type="Pfam" id="PF04069">
    <property type="entry name" value="OpuAC"/>
    <property type="match status" value="1"/>
</dbReference>
<evidence type="ECO:0000259" key="2">
    <source>
        <dbReference type="Pfam" id="PF04069"/>
    </source>
</evidence>
<proteinExistence type="predicted"/>
<protein>
    <submittedName>
        <fullName evidence="3">Glycine betaine/proline transport system substrate-binding protein</fullName>
    </submittedName>
</protein>
<dbReference type="OrthoDB" id="9787902at2"/>
<accession>A0A1M7HNX2</accession>
<dbReference type="InParanoid" id="A0A1M7HNX2"/>
<organism evidence="3 4">
    <name type="scientific">Vreelandella subglaciescola</name>
    <dbReference type="NCBI Taxonomy" id="29571"/>
    <lineage>
        <taxon>Bacteria</taxon>
        <taxon>Pseudomonadati</taxon>
        <taxon>Pseudomonadota</taxon>
        <taxon>Gammaproteobacteria</taxon>
        <taxon>Oceanospirillales</taxon>
        <taxon>Halomonadaceae</taxon>
        <taxon>Vreelandella</taxon>
    </lineage>
</organism>
<dbReference type="Proteomes" id="UP000190911">
    <property type="component" value="Chromosome I"/>
</dbReference>